<protein>
    <recommendedName>
        <fullName evidence="5">Virion morphogenesis protein</fullName>
    </recommendedName>
</protein>
<dbReference type="AlphaFoldDB" id="A0A2T3JKU7"/>
<dbReference type="Proteomes" id="UP000241618">
    <property type="component" value="Unassembled WGS sequence"/>
</dbReference>
<name>A0A2T3JKU7_PHOPO</name>
<proteinExistence type="predicted"/>
<gene>
    <name evidence="2" type="ORF">C9J18_15575</name>
    <name evidence="1" type="ORF">CTM96_12675</name>
</gene>
<dbReference type="EMBL" id="PYMO01000012">
    <property type="protein sequence ID" value="PSU24493.1"/>
    <property type="molecule type" value="Genomic_DNA"/>
</dbReference>
<dbReference type="Proteomes" id="UP000241405">
    <property type="component" value="Unassembled WGS sequence"/>
</dbReference>
<dbReference type="RefSeq" id="WP_107188960.1">
    <property type="nucleotide sequence ID" value="NZ_PYMN01000001.1"/>
</dbReference>
<evidence type="ECO:0000313" key="1">
    <source>
        <dbReference type="EMBL" id="PSU24493.1"/>
    </source>
</evidence>
<evidence type="ECO:0008006" key="5">
    <source>
        <dbReference type="Google" id="ProtNLM"/>
    </source>
</evidence>
<keyword evidence="3" id="KW-1185">Reference proteome</keyword>
<accession>A0A2T3JKU7</accession>
<sequence>MALEFTQPDIDQAIQALSRCKLTYNQEQLALRRIGRAVIKQAKKNVRQQRDIHGQPFALRTKKRKGRRRLLPNIAKRLRGKNGTNHVEVGFNNRLTGEIAHKQQYGSPAETWTAARIRRSRGAFKDYDKPPSPKQARALIRAGYMIKKKRGKGWKKPTTKWVVDHITQGQCGLILRKLVNKQPKTSWEINNKPRPFLGLTPEQSEQIITHEVLRILR</sequence>
<evidence type="ECO:0000313" key="3">
    <source>
        <dbReference type="Proteomes" id="UP000241405"/>
    </source>
</evidence>
<evidence type="ECO:0000313" key="2">
    <source>
        <dbReference type="EMBL" id="PSU49635.1"/>
    </source>
</evidence>
<organism evidence="2 4">
    <name type="scientific">Photobacterium phosphoreum</name>
    <dbReference type="NCBI Taxonomy" id="659"/>
    <lineage>
        <taxon>Bacteria</taxon>
        <taxon>Pseudomonadati</taxon>
        <taxon>Pseudomonadota</taxon>
        <taxon>Gammaproteobacteria</taxon>
        <taxon>Vibrionales</taxon>
        <taxon>Vibrionaceae</taxon>
        <taxon>Photobacterium</taxon>
    </lineage>
</organism>
<evidence type="ECO:0000313" key="4">
    <source>
        <dbReference type="Proteomes" id="UP000241618"/>
    </source>
</evidence>
<comment type="caution">
    <text evidence="2">The sequence shown here is derived from an EMBL/GenBank/DDBJ whole genome shotgun (WGS) entry which is preliminary data.</text>
</comment>
<reference evidence="3 4" key="1">
    <citation type="submission" date="2018-03" db="EMBL/GenBank/DDBJ databases">
        <title>Whole genome sequencing of Histamine producing bacteria.</title>
        <authorList>
            <person name="Butler K."/>
        </authorList>
    </citation>
    <scope>NUCLEOTIDE SEQUENCE [LARGE SCALE GENOMIC DNA]</scope>
    <source>
        <strain evidence="2 4">FS-6.1</strain>
        <strain evidence="1 3">FS-6.2</strain>
    </source>
</reference>
<dbReference type="EMBL" id="PYMP01000016">
    <property type="protein sequence ID" value="PSU49635.1"/>
    <property type="molecule type" value="Genomic_DNA"/>
</dbReference>